<dbReference type="Gene3D" id="4.10.240.10">
    <property type="entry name" value="Zn(2)-C6 fungal-type DNA-binding domain"/>
    <property type="match status" value="1"/>
</dbReference>
<feature type="compositionally biased region" description="Polar residues" evidence="2">
    <location>
        <begin position="17"/>
        <end position="33"/>
    </location>
</feature>
<dbReference type="GO" id="GO:0000981">
    <property type="term" value="F:DNA-binding transcription factor activity, RNA polymerase II-specific"/>
    <property type="evidence" value="ECO:0007669"/>
    <property type="project" value="InterPro"/>
</dbReference>
<dbReference type="Proteomes" id="UP001295740">
    <property type="component" value="Unassembled WGS sequence"/>
</dbReference>
<dbReference type="GO" id="GO:0008270">
    <property type="term" value="F:zinc ion binding"/>
    <property type="evidence" value="ECO:0007669"/>
    <property type="project" value="InterPro"/>
</dbReference>
<keyword evidence="1" id="KW-0539">Nucleus</keyword>
<dbReference type="PANTHER" id="PTHR47655">
    <property type="entry name" value="QUINIC ACID UTILIZATION ACTIVATOR"/>
    <property type="match status" value="1"/>
</dbReference>
<protein>
    <submittedName>
        <fullName evidence="4">Uu.00g111710.m01.CDS01</fullName>
    </submittedName>
</protein>
<dbReference type="PANTHER" id="PTHR47655:SF3">
    <property type="entry name" value="ZN(II)2CYS6 TRANSCRIPTION FACTOR (EUROFUNG)"/>
    <property type="match status" value="1"/>
</dbReference>
<dbReference type="SMART" id="SM00066">
    <property type="entry name" value="GAL4"/>
    <property type="match status" value="1"/>
</dbReference>
<evidence type="ECO:0000313" key="4">
    <source>
        <dbReference type="EMBL" id="CAJ2503777.1"/>
    </source>
</evidence>
<feature type="compositionally biased region" description="Basic residues" evidence="2">
    <location>
        <begin position="35"/>
        <end position="45"/>
    </location>
</feature>
<reference evidence="4" key="1">
    <citation type="submission" date="2023-10" db="EMBL/GenBank/DDBJ databases">
        <authorList>
            <person name="Hackl T."/>
        </authorList>
    </citation>
    <scope>NUCLEOTIDE SEQUENCE</scope>
</reference>
<dbReference type="CDD" id="cd15486">
    <property type="entry name" value="ZIP_Sip4"/>
    <property type="match status" value="1"/>
</dbReference>
<dbReference type="EMBL" id="CAUWAG010000006">
    <property type="protein sequence ID" value="CAJ2503777.1"/>
    <property type="molecule type" value="Genomic_DNA"/>
</dbReference>
<name>A0AAI8YDZ3_9PEZI</name>
<feature type="region of interest" description="Disordered" evidence="2">
    <location>
        <begin position="203"/>
        <end position="236"/>
    </location>
</feature>
<dbReference type="AlphaFoldDB" id="A0AAI8YDZ3"/>
<proteinExistence type="predicted"/>
<dbReference type="InterPro" id="IPR052783">
    <property type="entry name" value="Metabolic/Drug-Res_Regulator"/>
</dbReference>
<sequence>MESGLPTPPIEKKMKMSISTTAPRRNTSSSTKSVKPIHRGTKRSASHLTHSPVHDHAPLSPLGMDSRHKRVWKACERCRMKKTKCDGEFPCKRCKDDGLVCTAGTRKKTEYKQLPRGYAEVLENTQFALIATVHKLYSMVRSGQQWDLGEPGLNDKGQPVIHDIATKLGCMRPSADADLPPHSVFPEDEAGLAKLAAELEAQQKERDALAPEHKSETESSCTRTDRASSSELDHSDFEQDYRKAMLSDRHQNLQTLSPQSFTSSYHEFEPSPTMQTDVDPSRGLFAVQSPSAPTAFPTWNMNRPAAMDNLPASYMLQMDINMAEIMLSQGLVESEFGTIKPHMINVPNPEVMLGVGDPMIYSGYPNMESLRS</sequence>
<dbReference type="Pfam" id="PF00172">
    <property type="entry name" value="Zn_clus"/>
    <property type="match status" value="1"/>
</dbReference>
<dbReference type="CDD" id="cd00067">
    <property type="entry name" value="GAL4"/>
    <property type="match status" value="1"/>
</dbReference>
<comment type="caution">
    <text evidence="4">The sequence shown here is derived from an EMBL/GenBank/DDBJ whole genome shotgun (WGS) entry which is preliminary data.</text>
</comment>
<dbReference type="InterPro" id="IPR001138">
    <property type="entry name" value="Zn2Cys6_DnaBD"/>
</dbReference>
<accession>A0AAI8YDZ3</accession>
<keyword evidence="5" id="KW-1185">Reference proteome</keyword>
<evidence type="ECO:0000256" key="2">
    <source>
        <dbReference type="SAM" id="MobiDB-lite"/>
    </source>
</evidence>
<organism evidence="4 5">
    <name type="scientific">Anthostomella pinea</name>
    <dbReference type="NCBI Taxonomy" id="933095"/>
    <lineage>
        <taxon>Eukaryota</taxon>
        <taxon>Fungi</taxon>
        <taxon>Dikarya</taxon>
        <taxon>Ascomycota</taxon>
        <taxon>Pezizomycotina</taxon>
        <taxon>Sordariomycetes</taxon>
        <taxon>Xylariomycetidae</taxon>
        <taxon>Xylariales</taxon>
        <taxon>Xylariaceae</taxon>
        <taxon>Anthostomella</taxon>
    </lineage>
</organism>
<evidence type="ECO:0000313" key="5">
    <source>
        <dbReference type="Proteomes" id="UP001295740"/>
    </source>
</evidence>
<feature type="region of interest" description="Disordered" evidence="2">
    <location>
        <begin position="1"/>
        <end position="63"/>
    </location>
</feature>
<dbReference type="PROSITE" id="PS50048">
    <property type="entry name" value="ZN2_CY6_FUNGAL_2"/>
    <property type="match status" value="1"/>
</dbReference>
<evidence type="ECO:0000259" key="3">
    <source>
        <dbReference type="PROSITE" id="PS50048"/>
    </source>
</evidence>
<dbReference type="SUPFAM" id="SSF57701">
    <property type="entry name" value="Zn2/Cys6 DNA-binding domain"/>
    <property type="match status" value="1"/>
</dbReference>
<evidence type="ECO:0000256" key="1">
    <source>
        <dbReference type="ARBA" id="ARBA00023242"/>
    </source>
</evidence>
<dbReference type="PROSITE" id="PS00463">
    <property type="entry name" value="ZN2_CY6_FUNGAL_1"/>
    <property type="match status" value="1"/>
</dbReference>
<dbReference type="InterPro" id="IPR036864">
    <property type="entry name" value="Zn2-C6_fun-type_DNA-bd_sf"/>
</dbReference>
<feature type="domain" description="Zn(2)-C6 fungal-type" evidence="3">
    <location>
        <begin position="74"/>
        <end position="103"/>
    </location>
</feature>
<gene>
    <name evidence="4" type="ORF">KHLLAP_LOCUS4245</name>
</gene>